<accession>A0A9J6G864</accession>
<evidence type="ECO:0000259" key="8">
    <source>
        <dbReference type="SMART" id="SM00849"/>
    </source>
</evidence>
<comment type="subcellular location">
    <subcellularLocation>
        <location evidence="1">Cytoplasm</location>
        <location evidence="1">Cytosol</location>
    </subcellularLocation>
</comment>
<evidence type="ECO:0000313" key="9">
    <source>
        <dbReference type="EMBL" id="KAH9370905.1"/>
    </source>
</evidence>
<reference evidence="9 10" key="1">
    <citation type="journal article" date="2020" name="Cell">
        <title>Large-Scale Comparative Analyses of Tick Genomes Elucidate Their Genetic Diversity and Vector Capacities.</title>
        <authorList>
            <consortium name="Tick Genome and Microbiome Consortium (TIGMIC)"/>
            <person name="Jia N."/>
            <person name="Wang J."/>
            <person name="Shi W."/>
            <person name="Du L."/>
            <person name="Sun Y."/>
            <person name="Zhan W."/>
            <person name="Jiang J.F."/>
            <person name="Wang Q."/>
            <person name="Zhang B."/>
            <person name="Ji P."/>
            <person name="Bell-Sakyi L."/>
            <person name="Cui X.M."/>
            <person name="Yuan T.T."/>
            <person name="Jiang B.G."/>
            <person name="Yang W.F."/>
            <person name="Lam T.T."/>
            <person name="Chang Q.C."/>
            <person name="Ding S.J."/>
            <person name="Wang X.J."/>
            <person name="Zhu J.G."/>
            <person name="Ruan X.D."/>
            <person name="Zhao L."/>
            <person name="Wei J.T."/>
            <person name="Ye R.Z."/>
            <person name="Que T.C."/>
            <person name="Du C.H."/>
            <person name="Zhou Y.H."/>
            <person name="Cheng J.X."/>
            <person name="Dai P.F."/>
            <person name="Guo W.B."/>
            <person name="Han X.H."/>
            <person name="Huang E.J."/>
            <person name="Li L.F."/>
            <person name="Wei W."/>
            <person name="Gao Y.C."/>
            <person name="Liu J.Z."/>
            <person name="Shao H.Z."/>
            <person name="Wang X."/>
            <person name="Wang C.C."/>
            <person name="Yang T.C."/>
            <person name="Huo Q.B."/>
            <person name="Li W."/>
            <person name="Chen H.Y."/>
            <person name="Chen S.E."/>
            <person name="Zhou L.G."/>
            <person name="Ni X.B."/>
            <person name="Tian J.H."/>
            <person name="Sheng Y."/>
            <person name="Liu T."/>
            <person name="Pan Y.S."/>
            <person name="Xia L.Y."/>
            <person name="Li J."/>
            <person name="Zhao F."/>
            <person name="Cao W.C."/>
        </authorList>
    </citation>
    <scope>NUCLEOTIDE SEQUENCE [LARGE SCALE GENOMIC DNA]</scope>
    <source>
        <strain evidence="9">HaeL-2018</strain>
    </source>
</reference>
<evidence type="ECO:0000256" key="5">
    <source>
        <dbReference type="ARBA" id="ARBA00044690"/>
    </source>
</evidence>
<dbReference type="Proteomes" id="UP000821853">
    <property type="component" value="Chromosome 3"/>
</dbReference>
<gene>
    <name evidence="9" type="ORF">HPB48_019730</name>
</gene>
<name>A0A9J6G864_HAELO</name>
<evidence type="ECO:0000256" key="4">
    <source>
        <dbReference type="ARBA" id="ARBA00032988"/>
    </source>
</evidence>
<protein>
    <recommendedName>
        <fullName evidence="3">Metallo-beta-lactamase domain-containing protein 1</fullName>
    </recommendedName>
    <alternativeName>
        <fullName evidence="4">Endoribonuclease MBLAC1</fullName>
    </alternativeName>
</protein>
<comment type="catalytic activity">
    <reaction evidence="5">
        <text>a ribonucleotidyl-ribonucleotide-RNA + H2O = a 3'-end ribonucleotide-RNA + a 5'-end 5'-phospho-ribonucleoside-RNA + H(+)</text>
        <dbReference type="Rhea" id="RHEA:68096"/>
        <dbReference type="Rhea" id="RHEA-COMP:15179"/>
        <dbReference type="Rhea" id="RHEA-COMP:17355"/>
        <dbReference type="Rhea" id="RHEA-COMP:17428"/>
        <dbReference type="ChEBI" id="CHEBI:15377"/>
        <dbReference type="ChEBI" id="CHEBI:15378"/>
        <dbReference type="ChEBI" id="CHEBI:74896"/>
        <dbReference type="ChEBI" id="CHEBI:138282"/>
        <dbReference type="ChEBI" id="CHEBI:173118"/>
    </reaction>
    <physiologicalReaction direction="left-to-right" evidence="5">
        <dbReference type="Rhea" id="RHEA:68097"/>
    </physiologicalReaction>
</comment>
<evidence type="ECO:0000256" key="6">
    <source>
        <dbReference type="ARBA" id="ARBA00045869"/>
    </source>
</evidence>
<sequence>MSGMFPPLGGRTMQNVSSTSLPPKLVQPRPPKNMVSKVATFDAAPYPGRPDAYAVAVISAAMGALKTAASIRTTHTTLAEEFAIALALTQLPCTMILSDSRLAILRFATNQLAPATLRICTPSRAPAKLARITWFPAHTDLPNGGTVNRNAEADATARALTSRASVHDPARSVQQPPPQNPRRSSHTLSRLKNKTIHVVMCSGKYWAGLEKLGVSCDEINYVVCTHGHSDHIGNLNLFQRATHIIGTTVSSGDVYQLCTFENDEPYRIATDVQVIPTPGHTLTDVSVVVKTAKLGTVAITGDLFEKVEDIGNPKLWRELGGSEDPKQQCKSRQMILDVADYIIPGHGPMFRVHRTYAGGTCPPL</sequence>
<dbReference type="Gene3D" id="3.60.15.10">
    <property type="entry name" value="Ribonuclease Z/Hydroxyacylglutathione hydrolase-like"/>
    <property type="match status" value="1"/>
</dbReference>
<dbReference type="CDD" id="cd07711">
    <property type="entry name" value="MBLAC1-like_MBL-fold"/>
    <property type="match status" value="1"/>
</dbReference>
<comment type="caution">
    <text evidence="9">The sequence shown here is derived from an EMBL/GenBank/DDBJ whole genome shotgun (WGS) entry which is preliminary data.</text>
</comment>
<dbReference type="AlphaFoldDB" id="A0A9J6G864"/>
<dbReference type="PANTHER" id="PTHR23200:SF48">
    <property type="entry name" value="METALLO-BETA-LACTAMASE DOMAIN-CONTAINING PROTEIN 1"/>
    <property type="match status" value="1"/>
</dbReference>
<dbReference type="VEuPathDB" id="VectorBase:HLOH_058471"/>
<keyword evidence="10" id="KW-1185">Reference proteome</keyword>
<dbReference type="GO" id="GO:0031123">
    <property type="term" value="P:RNA 3'-end processing"/>
    <property type="evidence" value="ECO:0007669"/>
    <property type="project" value="UniProtKB-ARBA"/>
</dbReference>
<evidence type="ECO:0000256" key="3">
    <source>
        <dbReference type="ARBA" id="ARBA00014856"/>
    </source>
</evidence>
<feature type="domain" description="Metallo-beta-lactamase" evidence="8">
    <location>
        <begin position="193"/>
        <end position="346"/>
    </location>
</feature>
<evidence type="ECO:0000256" key="7">
    <source>
        <dbReference type="SAM" id="MobiDB-lite"/>
    </source>
</evidence>
<dbReference type="GO" id="GO:0005829">
    <property type="term" value="C:cytosol"/>
    <property type="evidence" value="ECO:0007669"/>
    <property type="project" value="UniProtKB-SubCell"/>
</dbReference>
<dbReference type="Pfam" id="PF00753">
    <property type="entry name" value="Lactamase_B"/>
    <property type="match status" value="1"/>
</dbReference>
<dbReference type="EMBL" id="JABSTR010000005">
    <property type="protein sequence ID" value="KAH9370905.1"/>
    <property type="molecule type" value="Genomic_DNA"/>
</dbReference>
<feature type="compositionally biased region" description="Polar residues" evidence="7">
    <location>
        <begin position="12"/>
        <end position="21"/>
    </location>
</feature>
<evidence type="ECO:0000256" key="1">
    <source>
        <dbReference type="ARBA" id="ARBA00004514"/>
    </source>
</evidence>
<dbReference type="SMART" id="SM00849">
    <property type="entry name" value="Lactamase_B"/>
    <property type="match status" value="1"/>
</dbReference>
<evidence type="ECO:0000313" key="10">
    <source>
        <dbReference type="Proteomes" id="UP000821853"/>
    </source>
</evidence>
<proteinExistence type="predicted"/>
<organism evidence="9 10">
    <name type="scientific">Haemaphysalis longicornis</name>
    <name type="common">Bush tick</name>
    <dbReference type="NCBI Taxonomy" id="44386"/>
    <lineage>
        <taxon>Eukaryota</taxon>
        <taxon>Metazoa</taxon>
        <taxon>Ecdysozoa</taxon>
        <taxon>Arthropoda</taxon>
        <taxon>Chelicerata</taxon>
        <taxon>Arachnida</taxon>
        <taxon>Acari</taxon>
        <taxon>Parasitiformes</taxon>
        <taxon>Ixodida</taxon>
        <taxon>Ixodoidea</taxon>
        <taxon>Ixodidae</taxon>
        <taxon>Haemaphysalinae</taxon>
        <taxon>Haemaphysalis</taxon>
    </lineage>
</organism>
<evidence type="ECO:0000256" key="2">
    <source>
        <dbReference type="ARBA" id="ARBA00011738"/>
    </source>
</evidence>
<dbReference type="InterPro" id="IPR039344">
    <property type="entry name" value="MBLAC1"/>
</dbReference>
<dbReference type="InterPro" id="IPR036866">
    <property type="entry name" value="RibonucZ/Hydroxyglut_hydro"/>
</dbReference>
<dbReference type="SUPFAM" id="SSF56281">
    <property type="entry name" value="Metallo-hydrolase/oxidoreductase"/>
    <property type="match status" value="1"/>
</dbReference>
<dbReference type="InterPro" id="IPR001279">
    <property type="entry name" value="Metallo-B-lactamas"/>
</dbReference>
<comment type="function">
    <text evidence="6">Endoribonuclease that catalyzes the hydrolysis of histone-coding pre-mRNA 3'-end. Involved in histone pre-mRNA processing during the S-phase of the cell cycle, which is required for entering/progressing through S-phase. Cleaves histone pre-mRNA at a major and a minor cleavage site after the 5'-ACCCA-3' and the 5'-ACCCACA-3' sequence, respectively, and located downstream of the stem-loop. May require the presence of the HDE element located at the histone pre-RNA 3'-end to avoid non-specific cleavage.</text>
</comment>
<feature type="region of interest" description="Disordered" evidence="7">
    <location>
        <begin position="160"/>
        <end position="187"/>
    </location>
</feature>
<dbReference type="OrthoDB" id="10250730at2759"/>
<dbReference type="PANTHER" id="PTHR23200">
    <property type="entry name" value="METALLO-BETA-LACTAMASE DOMAIN-CONTAINING PROTEIN 1"/>
    <property type="match status" value="1"/>
</dbReference>
<comment type="subunit">
    <text evidence="2">Homodimer.</text>
</comment>
<feature type="region of interest" description="Disordered" evidence="7">
    <location>
        <begin position="1"/>
        <end position="31"/>
    </location>
</feature>